<dbReference type="InterPro" id="IPR036881">
    <property type="entry name" value="Glyco_hydro_3_C_sf"/>
</dbReference>
<evidence type="ECO:0000256" key="2">
    <source>
        <dbReference type="ARBA" id="ARBA00022729"/>
    </source>
</evidence>
<name>A0A8F9TTG3_9BACT</name>
<keyword evidence="7" id="KW-1185">Reference proteome</keyword>
<evidence type="ECO:0000256" key="3">
    <source>
        <dbReference type="ARBA" id="ARBA00022801"/>
    </source>
</evidence>
<evidence type="ECO:0000259" key="5">
    <source>
        <dbReference type="SMART" id="SM01217"/>
    </source>
</evidence>
<dbReference type="PRINTS" id="PR00133">
    <property type="entry name" value="GLHYDRLASE3"/>
</dbReference>
<dbReference type="GO" id="GO:0031222">
    <property type="term" value="P:arabinan catabolic process"/>
    <property type="evidence" value="ECO:0007669"/>
    <property type="project" value="TreeGrafter"/>
</dbReference>
<dbReference type="SMART" id="SM01217">
    <property type="entry name" value="Fn3_like"/>
    <property type="match status" value="1"/>
</dbReference>
<keyword evidence="3 6" id="KW-0378">Hydrolase</keyword>
<dbReference type="GO" id="GO:0008422">
    <property type="term" value="F:beta-glucosidase activity"/>
    <property type="evidence" value="ECO:0007669"/>
    <property type="project" value="UniProtKB-ARBA"/>
</dbReference>
<comment type="similarity">
    <text evidence="1">Belongs to the glycosyl hydrolase 3 family.</text>
</comment>
<dbReference type="Gene3D" id="3.40.50.1700">
    <property type="entry name" value="Glycoside hydrolase family 3 C-terminal domain"/>
    <property type="match status" value="1"/>
</dbReference>
<reference evidence="6" key="1">
    <citation type="submission" date="2021-08" db="EMBL/GenBank/DDBJ databases">
        <title>Genome of a novel bacterium of the phylum Verrucomicrobia, Oleiharenicola sp. KSB-15.</title>
        <authorList>
            <person name="Chung J.-H."/>
            <person name="Ahn J.-H."/>
            <person name="Yoon Y."/>
            <person name="Kim D.-Y."/>
            <person name="An S.-H."/>
            <person name="Park I."/>
            <person name="Yeon J."/>
        </authorList>
    </citation>
    <scope>NUCLEOTIDE SEQUENCE</scope>
    <source>
        <strain evidence="6">KSB-15</strain>
    </source>
</reference>
<dbReference type="KEGG" id="ole:K0B96_10405"/>
<keyword evidence="2 4" id="KW-0732">Signal</keyword>
<dbReference type="Proteomes" id="UP000825051">
    <property type="component" value="Chromosome"/>
</dbReference>
<dbReference type="RefSeq" id="WP_220160840.1">
    <property type="nucleotide sequence ID" value="NZ_CP080507.1"/>
</dbReference>
<sequence>MFTRHSGRILLLACALAGVFALASRSFAVPPSADAFVGDSATDTAIYHRGWIDLNKNGVKDPYEDPAQPVEARITDLLGRMNVDEKTAQMTTLYGYPRVLQDELPTAAWKNAFWRDGIGNIDEHINGNTGWTNNLPDPVHDLPWSLHTRALNTVQRWFIEQTRLGIPVDFTNEGIRGLLHSRATSFPAELAVASTWDAPLVREIGRITGREARALGYTNVYSPVLDLARDPRWGRTIETYGEDPFLVSTLGVEQARGIQQERVVSTLKHFAVYSIPKGGRDGEARTDPHATWRDVETLYLEPFRRVVREAGALGVMASYNDYDGVPIEASHRFLTEILRAEWGFQGYVVSDSGAVEFIHTKHRTAPTARDAIRQAVEAGLNIRTNFTAPEAYATPLRELVRDGQISMAVIDSRVRDILRVKYWLGLFDQPYRRNPAATDQVVRAPAHLHTAARTAHEAIVLLKNDGAALPLDRSRLRNVLVAGPLADDAHGWWSRYGAQRLDFVTPLQGLRTKLGPGVDVHYVKGVDVKDADWPASDVLKEPPSAAVQAGIAEAVAAAQTVDVIIAVLGETDELCRESVSRISLNLPGYQEELLEALHATGKPLVLVLSNGRPLSVNWAAKHVPAIVELWFPGEAGGTALADILLGEANPSGRLPLTIPQSVGQIPFNFPAHPGSQARDFGQVQGPLFPFGHGLSYTTFRYDHLAITPTRAAADDTFTVACDVTNTGPRAGDEVVQLYLRDDYSSVTTYDLALRGFTRVTLAPGETKRVRFSLGRAQLQLYNASGQWVVEPGRFTVMVGASSTDIRLRGSLTVTDAAGHAPAEDAIADEHVDPR</sequence>
<dbReference type="PANTHER" id="PTHR42721">
    <property type="entry name" value="SUGAR HYDROLASE-RELATED"/>
    <property type="match status" value="1"/>
</dbReference>
<dbReference type="SUPFAM" id="SSF52279">
    <property type="entry name" value="Beta-D-glucan exohydrolase, C-terminal domain"/>
    <property type="match status" value="1"/>
</dbReference>
<dbReference type="GO" id="GO:0045493">
    <property type="term" value="P:xylan catabolic process"/>
    <property type="evidence" value="ECO:0007669"/>
    <property type="project" value="InterPro"/>
</dbReference>
<dbReference type="InterPro" id="IPR017853">
    <property type="entry name" value="GH"/>
</dbReference>
<gene>
    <name evidence="6" type="ORF">K0B96_10405</name>
</gene>
<dbReference type="InterPro" id="IPR001764">
    <property type="entry name" value="Glyco_hydro_3_N"/>
</dbReference>
<dbReference type="AlphaFoldDB" id="A0A8F9TTG3"/>
<protein>
    <submittedName>
        <fullName evidence="6">Glycoside hydrolase family 3 C-terminal domain-containing protein</fullName>
    </submittedName>
</protein>
<dbReference type="SUPFAM" id="SSF51445">
    <property type="entry name" value="(Trans)glycosidases"/>
    <property type="match status" value="1"/>
</dbReference>
<dbReference type="GO" id="GO:0046556">
    <property type="term" value="F:alpha-L-arabinofuranosidase activity"/>
    <property type="evidence" value="ECO:0007669"/>
    <property type="project" value="TreeGrafter"/>
</dbReference>
<accession>A0A8F9TTG3</accession>
<feature type="domain" description="Fibronectin type III-like" evidence="5">
    <location>
        <begin position="733"/>
        <end position="802"/>
    </location>
</feature>
<organism evidence="6 7">
    <name type="scientific">Horticoccus luteus</name>
    <dbReference type="NCBI Taxonomy" id="2862869"/>
    <lineage>
        <taxon>Bacteria</taxon>
        <taxon>Pseudomonadati</taxon>
        <taxon>Verrucomicrobiota</taxon>
        <taxon>Opitutia</taxon>
        <taxon>Opitutales</taxon>
        <taxon>Opitutaceae</taxon>
        <taxon>Horticoccus</taxon>
    </lineage>
</organism>
<dbReference type="Pfam" id="PF00933">
    <property type="entry name" value="Glyco_hydro_3"/>
    <property type="match status" value="1"/>
</dbReference>
<feature type="signal peptide" evidence="4">
    <location>
        <begin position="1"/>
        <end position="28"/>
    </location>
</feature>
<evidence type="ECO:0000256" key="4">
    <source>
        <dbReference type="SAM" id="SignalP"/>
    </source>
</evidence>
<dbReference type="Gene3D" id="2.60.40.10">
    <property type="entry name" value="Immunoglobulins"/>
    <property type="match status" value="1"/>
</dbReference>
<dbReference type="EMBL" id="CP080507">
    <property type="protein sequence ID" value="QYM77736.1"/>
    <property type="molecule type" value="Genomic_DNA"/>
</dbReference>
<feature type="chain" id="PRO_5034672094" evidence="4">
    <location>
        <begin position="29"/>
        <end position="834"/>
    </location>
</feature>
<proteinExistence type="inferred from homology"/>
<dbReference type="FunFam" id="2.60.40.10:FF:000495">
    <property type="entry name" value="Periplasmic beta-glucosidase"/>
    <property type="match status" value="1"/>
</dbReference>
<evidence type="ECO:0000256" key="1">
    <source>
        <dbReference type="ARBA" id="ARBA00005336"/>
    </source>
</evidence>
<dbReference type="Pfam" id="PF14310">
    <property type="entry name" value="Fn3-like"/>
    <property type="match status" value="1"/>
</dbReference>
<dbReference type="InterPro" id="IPR044993">
    <property type="entry name" value="BXL"/>
</dbReference>
<dbReference type="PANTHER" id="PTHR42721:SF3">
    <property type="entry name" value="BETA-D-XYLOSIDASE 5-RELATED"/>
    <property type="match status" value="1"/>
</dbReference>
<dbReference type="InterPro" id="IPR013783">
    <property type="entry name" value="Ig-like_fold"/>
</dbReference>
<dbReference type="InterPro" id="IPR026891">
    <property type="entry name" value="Fn3-like"/>
</dbReference>
<dbReference type="Pfam" id="PF01915">
    <property type="entry name" value="Glyco_hydro_3_C"/>
    <property type="match status" value="1"/>
</dbReference>
<evidence type="ECO:0000313" key="6">
    <source>
        <dbReference type="EMBL" id="QYM77736.1"/>
    </source>
</evidence>
<evidence type="ECO:0000313" key="7">
    <source>
        <dbReference type="Proteomes" id="UP000825051"/>
    </source>
</evidence>
<dbReference type="InterPro" id="IPR002772">
    <property type="entry name" value="Glyco_hydro_3_C"/>
</dbReference>
<dbReference type="Gene3D" id="3.20.20.300">
    <property type="entry name" value="Glycoside hydrolase, family 3, N-terminal domain"/>
    <property type="match status" value="1"/>
</dbReference>
<dbReference type="InterPro" id="IPR036962">
    <property type="entry name" value="Glyco_hydro_3_N_sf"/>
</dbReference>
<dbReference type="GO" id="GO:0009044">
    <property type="term" value="F:xylan 1,4-beta-xylosidase activity"/>
    <property type="evidence" value="ECO:0007669"/>
    <property type="project" value="InterPro"/>
</dbReference>